<keyword evidence="1" id="KW-0472">Membrane</keyword>
<dbReference type="Proteomes" id="UP000198297">
    <property type="component" value="Unassembled WGS sequence"/>
</dbReference>
<evidence type="ECO:0000256" key="1">
    <source>
        <dbReference type="SAM" id="Phobius"/>
    </source>
</evidence>
<dbReference type="RefSeq" id="WP_159369607.1">
    <property type="nucleotide sequence ID" value="NZ_FZNK01000025.1"/>
</dbReference>
<evidence type="ECO:0008006" key="4">
    <source>
        <dbReference type="Google" id="ProtNLM"/>
    </source>
</evidence>
<accession>A0A238Z2W6</accession>
<sequence>MSESQNSLKNTIQVWNEEGRLYVVVGMITAILSLVFIPLFGLLAVYCGYKLYDTQEKTVLPIVMAGLGGFGFLFWVYFLTTV</sequence>
<keyword evidence="1" id="KW-0812">Transmembrane</keyword>
<protein>
    <recommendedName>
        <fullName evidence="4">Cox cluster protein</fullName>
    </recommendedName>
</protein>
<organism evidence="2 3">
    <name type="scientific">Halorubrum ezzemoulense</name>
    <name type="common">Halorubrum chaoviator</name>
    <dbReference type="NCBI Taxonomy" id="337243"/>
    <lineage>
        <taxon>Archaea</taxon>
        <taxon>Methanobacteriati</taxon>
        <taxon>Methanobacteriota</taxon>
        <taxon>Stenosarchaea group</taxon>
        <taxon>Halobacteria</taxon>
        <taxon>Halobacteriales</taxon>
        <taxon>Haloferacaceae</taxon>
        <taxon>Halorubrum</taxon>
    </lineage>
</organism>
<keyword evidence="1" id="KW-1133">Transmembrane helix</keyword>
<feature type="transmembrane region" description="Helical" evidence="1">
    <location>
        <begin position="58"/>
        <end position="78"/>
    </location>
</feature>
<reference evidence="2 3" key="1">
    <citation type="submission" date="2017-06" db="EMBL/GenBank/DDBJ databases">
        <authorList>
            <person name="Kim H.J."/>
            <person name="Triplett B.A."/>
        </authorList>
    </citation>
    <scope>NUCLEOTIDE SEQUENCE [LARGE SCALE GENOMIC DNA]</scope>
    <source>
        <strain evidence="2 3">DSM 19316</strain>
    </source>
</reference>
<dbReference type="AlphaFoldDB" id="A0A238Z2W6"/>
<evidence type="ECO:0000313" key="2">
    <source>
        <dbReference type="EMBL" id="SNR77291.1"/>
    </source>
</evidence>
<feature type="transmembrane region" description="Helical" evidence="1">
    <location>
        <begin position="20"/>
        <end position="46"/>
    </location>
</feature>
<dbReference type="EMBL" id="FZNK01000025">
    <property type="protein sequence ID" value="SNR77291.1"/>
    <property type="molecule type" value="Genomic_DNA"/>
</dbReference>
<name>A0A238Z2W6_HALEZ</name>
<gene>
    <name evidence="2" type="ORF">SAMN06266787_1258</name>
</gene>
<proteinExistence type="predicted"/>
<evidence type="ECO:0000313" key="3">
    <source>
        <dbReference type="Proteomes" id="UP000198297"/>
    </source>
</evidence>